<dbReference type="RefSeq" id="WP_026797608.1">
    <property type="nucleotide sequence ID" value="NZ_LR812491.1"/>
</dbReference>
<gene>
    <name evidence="1" type="ORF">PLAN_100326</name>
</gene>
<proteinExistence type="predicted"/>
<dbReference type="Gene3D" id="2.60.40.10">
    <property type="entry name" value="Immunoglobulins"/>
    <property type="match status" value="1"/>
</dbReference>
<protein>
    <submittedName>
        <fullName evidence="1">Uncharacterized protein</fullName>
    </submittedName>
</protein>
<evidence type="ECO:0000313" key="1">
    <source>
        <dbReference type="EMBL" id="CAC5340276.1"/>
    </source>
</evidence>
<keyword evidence="2" id="KW-1185">Reference proteome</keyword>
<reference evidence="1" key="1">
    <citation type="submission" date="2020-05" db="EMBL/GenBank/DDBJ databases">
        <authorList>
            <consortium name="Genoscope - CEA"/>
            <person name="William W."/>
        </authorList>
    </citation>
    <scope>NUCLEOTIDE SEQUENCE [LARGE SCALE GENOMIC DNA]</scope>
    <source>
        <strain evidence="1">PCC 7821</strain>
    </source>
</reference>
<dbReference type="Proteomes" id="UP000196521">
    <property type="component" value="Unassembled WGS sequence"/>
</dbReference>
<organism evidence="1 2">
    <name type="scientific">Planktothrix rubescens CCAP 1459/22</name>
    <dbReference type="NCBI Taxonomy" id="329571"/>
    <lineage>
        <taxon>Bacteria</taxon>
        <taxon>Bacillati</taxon>
        <taxon>Cyanobacteriota</taxon>
        <taxon>Cyanophyceae</taxon>
        <taxon>Oscillatoriophycideae</taxon>
        <taxon>Oscillatoriales</taxon>
        <taxon>Microcoleaceae</taxon>
        <taxon>Planktothrix</taxon>
    </lineage>
</organism>
<dbReference type="InterPro" id="IPR013783">
    <property type="entry name" value="Ig-like_fold"/>
</dbReference>
<sequence>MNSESPIAKQRYYDEQLLTPEDFQREQNFHIANRELQNQLLLKSGILMGLTIQVGPTHGQVQIMPGVAIDNSGRLINLTDSAKFNNANVLRQLGQFLLNLSDQQYYNKHWLLTLEYNEEEDPTNLSQWKVIPKFKLTLSTTEVSHDQVALATLNVTTTQGESSINIEIDSSIRVKAVIATEHIPDLKAEQIPSLSPEKITGILKAEQIPNLPASKIEGDFSIEQIPDLSAAKITSGQFNADQIPSLSPEKITGILKAEQIPNLPASKIEGDFSIDIKFHLDKPNINGEETVTLTWSSQLADKMVLEYIFENKIQKQEWTANLDQEKTYDLTPYQTSTYTLTTYKETNVQDQKQFVVQVIPNEFQFLKNLYYGGWDLSNALESCFKRYHLLPLTKESIVTLIDAAKRANYSEEGTLNFLKGYLELASPVITSFSYTGSVFRITWNTVQNADNYELELFNNSDQIINSTKVNSTINSLEITPVQSPEPGIYKIQVRTIAISVIFSSWSNQQICKIEPTISIKDFNWQVTGPGTTSINSSNNNSITFNYSLAGDIVHQEQTWKYSATSSKTGVVKFNWKYSGFHGWYQVKAEINAFSKGLSEEEQTQKLSFGVGGSMGGEGQLLIKVNQGYEFGFVITGSNFDSDTRLLGNLTITDHNN</sequence>
<evidence type="ECO:0000313" key="2">
    <source>
        <dbReference type="Proteomes" id="UP000196521"/>
    </source>
</evidence>
<accession>A0A6J7ZFT9</accession>
<dbReference type="AlphaFoldDB" id="A0A6J7ZFT9"/>
<comment type="caution">
    <text evidence="1">The sequence shown here is derived from an EMBL/GenBank/DDBJ whole genome shotgun (WGS) entry which is preliminary data.</text>
</comment>
<name>A0A6J7ZFT9_PLARU</name>
<dbReference type="EMBL" id="CZCZ02000005">
    <property type="protein sequence ID" value="CAC5340276.1"/>
    <property type="molecule type" value="Genomic_DNA"/>
</dbReference>